<dbReference type="SUPFAM" id="SSF63825">
    <property type="entry name" value="YWTD domain"/>
    <property type="match status" value="1"/>
</dbReference>
<dbReference type="Pfam" id="PF01436">
    <property type="entry name" value="NHL"/>
    <property type="match status" value="1"/>
</dbReference>
<reference evidence="3" key="1">
    <citation type="submission" date="2021-02" db="EMBL/GenBank/DDBJ databases">
        <authorList>
            <person name="Nowell W R."/>
        </authorList>
    </citation>
    <scope>NUCLEOTIDE SEQUENCE</scope>
</reference>
<feature type="repeat" description="NHL" evidence="2">
    <location>
        <begin position="3"/>
        <end position="43"/>
    </location>
</feature>
<keyword evidence="1" id="KW-0677">Repeat</keyword>
<evidence type="ECO:0000256" key="1">
    <source>
        <dbReference type="ARBA" id="ARBA00022737"/>
    </source>
</evidence>
<dbReference type="InterPro" id="IPR011042">
    <property type="entry name" value="6-blade_b-propeller_TolB-like"/>
</dbReference>
<dbReference type="AlphaFoldDB" id="A0A8S2G9S0"/>
<dbReference type="Proteomes" id="UP000677228">
    <property type="component" value="Unassembled WGS sequence"/>
</dbReference>
<dbReference type="EMBL" id="CAJNOK010060184">
    <property type="protein sequence ID" value="CAF1634841.1"/>
    <property type="molecule type" value="Genomic_DNA"/>
</dbReference>
<dbReference type="Proteomes" id="UP000682733">
    <property type="component" value="Unassembled WGS sequence"/>
</dbReference>
<evidence type="ECO:0008006" key="6">
    <source>
        <dbReference type="Google" id="ProtNLM"/>
    </source>
</evidence>
<evidence type="ECO:0000256" key="2">
    <source>
        <dbReference type="PROSITE-ProRule" id="PRU00504"/>
    </source>
</evidence>
<comment type="caution">
    <text evidence="3">The sequence shown here is derived from an EMBL/GenBank/DDBJ whole genome shotgun (WGS) entry which is preliminary data.</text>
</comment>
<gene>
    <name evidence="3" type="ORF">OVA965_LOCUS43943</name>
    <name evidence="4" type="ORF">TMI583_LOCUS46429</name>
</gene>
<sequence length="157" mass="17142">GNTSFGCTQNQLNFPTAIYIDSATNILYIVDTNNNRVQQLLLNSSSSEITTIAGDGINCTFGSTSEKLSNPMGIIVDQQQNLFISDSANNRIQLWLNKEKSGVTVAGNGSFGSELNEISSPQGLWTHQNTIFVVDRYNHRVTKWTLQPNATSQIVAG</sequence>
<dbReference type="PROSITE" id="PS51125">
    <property type="entry name" value="NHL"/>
    <property type="match status" value="1"/>
</dbReference>
<feature type="non-terminal residue" evidence="3">
    <location>
        <position position="1"/>
    </location>
</feature>
<name>A0A8S2G9S0_9BILA</name>
<evidence type="ECO:0000313" key="3">
    <source>
        <dbReference type="EMBL" id="CAF1634841.1"/>
    </source>
</evidence>
<dbReference type="Gene3D" id="2.120.10.30">
    <property type="entry name" value="TolB, C-terminal domain"/>
    <property type="match status" value="1"/>
</dbReference>
<proteinExistence type="predicted"/>
<protein>
    <recommendedName>
        <fullName evidence="6">NHL repeat-containing protein</fullName>
    </recommendedName>
</protein>
<dbReference type="InterPro" id="IPR050952">
    <property type="entry name" value="TRIM-NHL_E3_ligases"/>
</dbReference>
<evidence type="ECO:0000313" key="5">
    <source>
        <dbReference type="Proteomes" id="UP000677228"/>
    </source>
</evidence>
<organism evidence="3 5">
    <name type="scientific">Didymodactylos carnosus</name>
    <dbReference type="NCBI Taxonomy" id="1234261"/>
    <lineage>
        <taxon>Eukaryota</taxon>
        <taxon>Metazoa</taxon>
        <taxon>Spiralia</taxon>
        <taxon>Gnathifera</taxon>
        <taxon>Rotifera</taxon>
        <taxon>Eurotatoria</taxon>
        <taxon>Bdelloidea</taxon>
        <taxon>Philodinida</taxon>
        <taxon>Philodinidae</taxon>
        <taxon>Didymodactylos</taxon>
    </lineage>
</organism>
<dbReference type="InterPro" id="IPR001258">
    <property type="entry name" value="NHL_repeat"/>
</dbReference>
<dbReference type="PANTHER" id="PTHR24104">
    <property type="entry name" value="E3 UBIQUITIN-PROTEIN LIGASE NHLRC1-RELATED"/>
    <property type="match status" value="1"/>
</dbReference>
<dbReference type="GO" id="GO:0008270">
    <property type="term" value="F:zinc ion binding"/>
    <property type="evidence" value="ECO:0007669"/>
    <property type="project" value="UniProtKB-KW"/>
</dbReference>
<accession>A0A8S2G9S0</accession>
<evidence type="ECO:0000313" key="4">
    <source>
        <dbReference type="EMBL" id="CAF4464796.1"/>
    </source>
</evidence>
<dbReference type="EMBL" id="CAJOBA010086267">
    <property type="protein sequence ID" value="CAF4464796.1"/>
    <property type="molecule type" value="Genomic_DNA"/>
</dbReference>
<dbReference type="CDD" id="cd05819">
    <property type="entry name" value="NHL"/>
    <property type="match status" value="1"/>
</dbReference>
<dbReference type="PANTHER" id="PTHR24104:SF25">
    <property type="entry name" value="PROTEIN LIN-41"/>
    <property type="match status" value="1"/>
</dbReference>
<feature type="non-terminal residue" evidence="3">
    <location>
        <position position="157"/>
    </location>
</feature>